<keyword evidence="1" id="KW-0812">Transmembrane</keyword>
<dbReference type="CDD" id="cd00198">
    <property type="entry name" value="vWFA"/>
    <property type="match status" value="1"/>
</dbReference>
<dbReference type="EMBL" id="JBHTBS010000005">
    <property type="protein sequence ID" value="MFC7337766.1"/>
    <property type="molecule type" value="Genomic_DNA"/>
</dbReference>
<dbReference type="SUPFAM" id="SSF53300">
    <property type="entry name" value="vWA-like"/>
    <property type="match status" value="1"/>
</dbReference>
<keyword evidence="1" id="KW-0472">Membrane</keyword>
<sequence length="797" mass="87847">MNFSPRLPPEPAIALAVLAVLTAIYWTFRSKASVRKGLRVPILLCRLTLIGLLLLLFFNPVASRHAEAPEVETLLLIDCSSSMGLDAPETRLDRAKAWAAPLVEARGPGLPPRLSAFGETLHQVDDLKSLTIAGDSSQLGAALNRSLDAAGKVLPAAIIVVSDGRIHDRAELSSALARARSMGIRLFTHTLGDDAPPRNATIRHIEAPRSARAETRVPVRIALRTDGYEEGETLSLKVLDETGKSIAEQEIQASPEPIELKLPITTGLRTETYRVELSEDPREITTADNSTSFTIEVRTSKLRVLFLEGTHHRRMVAGKDASYFWNDMEFVSRALESTGEIEVDSFTPLSQRSDSPNLYYVRSFNDGYFQLDPSRGFPARRADIFDYDVVICSDVPVGNFNHDQMESVVELVTQRGGGFCMIGGYTSFDAGNYDRTPWEKITPVDMVNFGHGYTKALTGFKIPAAVADHPIWKILDDPAANRKLLDAHPPFTGYHDIKRAKPGATLLGMREDGGGPLLAVQNYGRGRSMAYLSDINGGWGRIYLGWGGDATGNHVSPDAQELGRGSVLFRPPPTRAVFSDEAITHPSPYYARFWINTVRWLGENSVCQQKTGLLGQIESTGLHPGEEVAISAEVFAALPLEELPELDVTARLSLPGSKPQRLEWNAGRREFTGQVRIPDAISGSVLSVLFTARHRDETLRDEIRVSVLKLSPEFENTVPDRVLMEDLAASTGGQVVATPADALAALQQVVSMAEKAETRYVEPLWDRWWCWLLILSVLTIEWGLRRKAGYPARLLER</sequence>
<gene>
    <name evidence="3" type="ORF">ACFQY0_11300</name>
</gene>
<evidence type="ECO:0000259" key="2">
    <source>
        <dbReference type="SMART" id="SM00327"/>
    </source>
</evidence>
<keyword evidence="3" id="KW-0315">Glutamine amidotransferase</keyword>
<dbReference type="Pfam" id="PF07090">
    <property type="entry name" value="GATase1_like"/>
    <property type="match status" value="1"/>
</dbReference>
<evidence type="ECO:0000313" key="4">
    <source>
        <dbReference type="Proteomes" id="UP001596472"/>
    </source>
</evidence>
<dbReference type="InterPro" id="IPR002035">
    <property type="entry name" value="VWF_A"/>
</dbReference>
<comment type="caution">
    <text evidence="3">The sequence shown here is derived from an EMBL/GenBank/DDBJ whole genome shotgun (WGS) entry which is preliminary data.</text>
</comment>
<name>A0ABW2L8D9_9BACT</name>
<organism evidence="3 4">
    <name type="scientific">Haloferula chungangensis</name>
    <dbReference type="NCBI Taxonomy" id="1048331"/>
    <lineage>
        <taxon>Bacteria</taxon>
        <taxon>Pseudomonadati</taxon>
        <taxon>Verrucomicrobiota</taxon>
        <taxon>Verrucomicrobiia</taxon>
        <taxon>Verrucomicrobiales</taxon>
        <taxon>Verrucomicrobiaceae</taxon>
        <taxon>Haloferula</taxon>
    </lineage>
</organism>
<protein>
    <submittedName>
        <fullName evidence="3">Glutamine amidotransferase</fullName>
    </submittedName>
</protein>
<dbReference type="InterPro" id="IPR036465">
    <property type="entry name" value="vWFA_dom_sf"/>
</dbReference>
<feature type="transmembrane region" description="Helical" evidence="1">
    <location>
        <begin position="40"/>
        <end position="58"/>
    </location>
</feature>
<dbReference type="SMART" id="SM00327">
    <property type="entry name" value="VWA"/>
    <property type="match status" value="1"/>
</dbReference>
<keyword evidence="1" id="KW-1133">Transmembrane helix</keyword>
<reference evidence="4" key="1">
    <citation type="journal article" date="2019" name="Int. J. Syst. Evol. Microbiol.">
        <title>The Global Catalogue of Microorganisms (GCM) 10K type strain sequencing project: providing services to taxonomists for standard genome sequencing and annotation.</title>
        <authorList>
            <consortium name="The Broad Institute Genomics Platform"/>
            <consortium name="The Broad Institute Genome Sequencing Center for Infectious Disease"/>
            <person name="Wu L."/>
            <person name="Ma J."/>
        </authorList>
    </citation>
    <scope>NUCLEOTIDE SEQUENCE [LARGE SCALE GENOMIC DNA]</scope>
    <source>
        <strain evidence="4">CGMCC 4.1467</strain>
    </source>
</reference>
<dbReference type="RefSeq" id="WP_379712374.1">
    <property type="nucleotide sequence ID" value="NZ_JBHTBS010000005.1"/>
</dbReference>
<evidence type="ECO:0000313" key="3">
    <source>
        <dbReference type="EMBL" id="MFC7337766.1"/>
    </source>
</evidence>
<keyword evidence="4" id="KW-1185">Reference proteome</keyword>
<dbReference type="Gene3D" id="3.40.50.410">
    <property type="entry name" value="von Willebrand factor, type A domain"/>
    <property type="match status" value="1"/>
</dbReference>
<feature type="domain" description="VWFA" evidence="2">
    <location>
        <begin position="70"/>
        <end position="225"/>
    </location>
</feature>
<dbReference type="InterPro" id="IPR010768">
    <property type="entry name" value="GATase1-like"/>
</dbReference>
<dbReference type="SUPFAM" id="SSF52317">
    <property type="entry name" value="Class I glutamine amidotransferase-like"/>
    <property type="match status" value="1"/>
</dbReference>
<feature type="transmembrane region" description="Helical" evidence="1">
    <location>
        <begin position="12"/>
        <end position="28"/>
    </location>
</feature>
<dbReference type="Gene3D" id="3.40.50.880">
    <property type="match status" value="1"/>
</dbReference>
<accession>A0ABW2L8D9</accession>
<dbReference type="InterPro" id="IPR029062">
    <property type="entry name" value="Class_I_gatase-like"/>
</dbReference>
<proteinExistence type="predicted"/>
<dbReference type="PANTHER" id="PTHR37947:SF1">
    <property type="entry name" value="BLL2462 PROTEIN"/>
    <property type="match status" value="1"/>
</dbReference>
<dbReference type="Proteomes" id="UP001596472">
    <property type="component" value="Unassembled WGS sequence"/>
</dbReference>
<evidence type="ECO:0000256" key="1">
    <source>
        <dbReference type="SAM" id="Phobius"/>
    </source>
</evidence>
<dbReference type="PANTHER" id="PTHR37947">
    <property type="entry name" value="BLL2462 PROTEIN"/>
    <property type="match status" value="1"/>
</dbReference>